<dbReference type="PANTHER" id="PTHR32322:SF2">
    <property type="entry name" value="EAMA DOMAIN-CONTAINING PROTEIN"/>
    <property type="match status" value="1"/>
</dbReference>
<dbReference type="PANTHER" id="PTHR32322">
    <property type="entry name" value="INNER MEMBRANE TRANSPORTER"/>
    <property type="match status" value="1"/>
</dbReference>
<feature type="transmembrane region" description="Helical" evidence="6">
    <location>
        <begin position="79"/>
        <end position="101"/>
    </location>
</feature>
<organism evidence="8 9">
    <name type="scientific">Spirosoma taeanense</name>
    <dbReference type="NCBI Taxonomy" id="2735870"/>
    <lineage>
        <taxon>Bacteria</taxon>
        <taxon>Pseudomonadati</taxon>
        <taxon>Bacteroidota</taxon>
        <taxon>Cytophagia</taxon>
        <taxon>Cytophagales</taxon>
        <taxon>Cytophagaceae</taxon>
        <taxon>Spirosoma</taxon>
    </lineage>
</organism>
<keyword evidence="3 6" id="KW-0812">Transmembrane</keyword>
<comment type="subcellular location">
    <subcellularLocation>
        <location evidence="1">Membrane</location>
        <topology evidence="1">Multi-pass membrane protein</topology>
    </subcellularLocation>
</comment>
<feature type="transmembrane region" description="Helical" evidence="6">
    <location>
        <begin position="17"/>
        <end position="37"/>
    </location>
</feature>
<feature type="transmembrane region" description="Helical" evidence="6">
    <location>
        <begin position="49"/>
        <end position="67"/>
    </location>
</feature>
<feature type="transmembrane region" description="Helical" evidence="6">
    <location>
        <begin position="107"/>
        <end position="125"/>
    </location>
</feature>
<feature type="domain" description="EamA" evidence="7">
    <location>
        <begin position="25"/>
        <end position="149"/>
    </location>
</feature>
<keyword evidence="4 6" id="KW-1133">Transmembrane helix</keyword>
<dbReference type="SUPFAM" id="SSF103481">
    <property type="entry name" value="Multidrug resistance efflux transporter EmrE"/>
    <property type="match status" value="2"/>
</dbReference>
<evidence type="ECO:0000256" key="6">
    <source>
        <dbReference type="SAM" id="Phobius"/>
    </source>
</evidence>
<dbReference type="InterPro" id="IPR000620">
    <property type="entry name" value="EamA_dom"/>
</dbReference>
<evidence type="ECO:0000256" key="1">
    <source>
        <dbReference type="ARBA" id="ARBA00004141"/>
    </source>
</evidence>
<keyword evidence="5 6" id="KW-0472">Membrane</keyword>
<evidence type="ECO:0000256" key="4">
    <source>
        <dbReference type="ARBA" id="ARBA00022989"/>
    </source>
</evidence>
<reference evidence="8 9" key="1">
    <citation type="submission" date="2020-05" db="EMBL/GenBank/DDBJ databases">
        <title>Genome sequencing of Spirosoma sp. TS118.</title>
        <authorList>
            <person name="Lee J.-H."/>
            <person name="Jeong S."/>
            <person name="Zhao L."/>
            <person name="Jung J.-H."/>
            <person name="Kim M.-K."/>
            <person name="Lim S."/>
        </authorList>
    </citation>
    <scope>NUCLEOTIDE SEQUENCE [LARGE SCALE GENOMIC DNA]</scope>
    <source>
        <strain evidence="8 9">TS118</strain>
    </source>
</reference>
<dbReference type="AlphaFoldDB" id="A0A6M5YB55"/>
<protein>
    <submittedName>
        <fullName evidence="8">EamA family transporter</fullName>
    </submittedName>
</protein>
<dbReference type="InterPro" id="IPR050638">
    <property type="entry name" value="AA-Vitamin_Transporters"/>
</dbReference>
<comment type="similarity">
    <text evidence="2">Belongs to the EamA transporter family.</text>
</comment>
<evidence type="ECO:0000256" key="2">
    <source>
        <dbReference type="ARBA" id="ARBA00007362"/>
    </source>
</evidence>
<gene>
    <name evidence="8" type="ORF">HNV11_14340</name>
</gene>
<evidence type="ECO:0000313" key="8">
    <source>
        <dbReference type="EMBL" id="QJW90473.1"/>
    </source>
</evidence>
<feature type="transmembrane region" description="Helical" evidence="6">
    <location>
        <begin position="132"/>
        <end position="149"/>
    </location>
</feature>
<keyword evidence="9" id="KW-1185">Reference proteome</keyword>
<evidence type="ECO:0000313" key="9">
    <source>
        <dbReference type="Proteomes" id="UP000502756"/>
    </source>
</evidence>
<dbReference type="Proteomes" id="UP000502756">
    <property type="component" value="Chromosome"/>
</dbReference>
<sequence length="306" mass="32505">MQVATPLVTVAPSRLKLWSALTSVYILWGSTYLFIHFMTERMPPLYMASLRYIVAGTLLYSYARLTGTPRATRTEWRSAGIIGVLLLTIANGCLTVGLQYIPTGVAALLGGMLPVFLLTLNWVSFGRQRPTNLALAGLVVGLIGIFFLIKPDKMQGTGGFDANLIGASLVTFGNFSWAIGTLLTPRVSLPAPNISSGIQMLVGGGLLLLISLCVEPVTPLSILDAPAKAVGSMFYLVVFGSIIGFSSYAWLARNASPQLLSTYAFVNPVVAMLLGVTFAGEIFSSQSLVGAVIALIGVILITLGRK</sequence>
<dbReference type="RefSeq" id="WP_171740317.1">
    <property type="nucleotide sequence ID" value="NZ_CP053435.1"/>
</dbReference>
<name>A0A6M5YB55_9BACT</name>
<proteinExistence type="inferred from homology"/>
<evidence type="ECO:0000256" key="5">
    <source>
        <dbReference type="ARBA" id="ARBA00023136"/>
    </source>
</evidence>
<feature type="transmembrane region" description="Helical" evidence="6">
    <location>
        <begin position="164"/>
        <end position="185"/>
    </location>
</feature>
<dbReference type="KEGG" id="stae:HNV11_14340"/>
<dbReference type="Pfam" id="PF00892">
    <property type="entry name" value="EamA"/>
    <property type="match status" value="2"/>
</dbReference>
<accession>A0A6M5YB55</accession>
<feature type="transmembrane region" description="Helical" evidence="6">
    <location>
        <begin position="229"/>
        <end position="251"/>
    </location>
</feature>
<feature type="transmembrane region" description="Helical" evidence="6">
    <location>
        <begin position="197"/>
        <end position="217"/>
    </location>
</feature>
<feature type="transmembrane region" description="Helical" evidence="6">
    <location>
        <begin position="263"/>
        <end position="280"/>
    </location>
</feature>
<dbReference type="EMBL" id="CP053435">
    <property type="protein sequence ID" value="QJW90473.1"/>
    <property type="molecule type" value="Genomic_DNA"/>
</dbReference>
<evidence type="ECO:0000259" key="7">
    <source>
        <dbReference type="Pfam" id="PF00892"/>
    </source>
</evidence>
<dbReference type="GO" id="GO:0016020">
    <property type="term" value="C:membrane"/>
    <property type="evidence" value="ECO:0007669"/>
    <property type="project" value="UniProtKB-SubCell"/>
</dbReference>
<feature type="transmembrane region" description="Helical" evidence="6">
    <location>
        <begin position="286"/>
        <end position="304"/>
    </location>
</feature>
<feature type="domain" description="EamA" evidence="7">
    <location>
        <begin position="165"/>
        <end position="302"/>
    </location>
</feature>
<evidence type="ECO:0000256" key="3">
    <source>
        <dbReference type="ARBA" id="ARBA00022692"/>
    </source>
</evidence>
<dbReference type="InterPro" id="IPR037185">
    <property type="entry name" value="EmrE-like"/>
</dbReference>